<evidence type="ECO:0000256" key="2">
    <source>
        <dbReference type="SAM" id="MobiDB-lite"/>
    </source>
</evidence>
<accession>L2FAA0</accession>
<evidence type="ECO:0000256" key="1">
    <source>
        <dbReference type="SAM" id="Coils"/>
    </source>
</evidence>
<dbReference type="HOGENOM" id="CLU_1475068_0_0_1"/>
<gene>
    <name evidence="4" type="ORF">CGGC5_14973</name>
</gene>
<keyword evidence="3" id="KW-0472">Membrane</keyword>
<keyword evidence="3" id="KW-1133">Transmembrane helix</keyword>
<keyword evidence="1" id="KW-0175">Coiled coil</keyword>
<reference evidence="4" key="1">
    <citation type="submission" date="2012-08" db="EMBL/GenBank/DDBJ databases">
        <title>Genome analysis of Colletotrichum orbiculare and Colletotrichum fructicola.</title>
        <authorList>
            <person name="Gan P.H.P."/>
            <person name="Ikeda K."/>
            <person name="Irieda H."/>
            <person name="Narusaka M."/>
            <person name="O'Connell R.J."/>
            <person name="Narusaka Y."/>
            <person name="Takano Y."/>
            <person name="Kubo Y."/>
            <person name="Shirasu K."/>
        </authorList>
    </citation>
    <scope>NUCLEOTIDE SEQUENCE</scope>
    <source>
        <strain evidence="4">Nara gc5</strain>
    </source>
</reference>
<keyword evidence="3" id="KW-0812">Transmembrane</keyword>
<feature type="transmembrane region" description="Helical" evidence="3">
    <location>
        <begin position="134"/>
        <end position="152"/>
    </location>
</feature>
<dbReference type="AlphaFoldDB" id="L2FAA0"/>
<evidence type="ECO:0000256" key="3">
    <source>
        <dbReference type="SAM" id="Phobius"/>
    </source>
</evidence>
<organism evidence="4">
    <name type="scientific">Colletotrichum fructicola (strain Nara gc5)</name>
    <name type="common">Anthracnose fungus</name>
    <name type="synonym">Colletotrichum gloeosporioides (strain Nara gc5)</name>
    <dbReference type="NCBI Taxonomy" id="1213859"/>
    <lineage>
        <taxon>Eukaryota</taxon>
        <taxon>Fungi</taxon>
        <taxon>Dikarya</taxon>
        <taxon>Ascomycota</taxon>
        <taxon>Pezizomycotina</taxon>
        <taxon>Sordariomycetes</taxon>
        <taxon>Hypocreomycetidae</taxon>
        <taxon>Glomerellales</taxon>
        <taxon>Glomerellaceae</taxon>
        <taxon>Colletotrichum</taxon>
        <taxon>Colletotrichum gloeosporioides species complex</taxon>
    </lineage>
</organism>
<proteinExistence type="predicted"/>
<protein>
    <submittedName>
        <fullName evidence="4">Uncharacterized protein</fullName>
    </submittedName>
</protein>
<feature type="region of interest" description="Disordered" evidence="2">
    <location>
        <begin position="151"/>
        <end position="183"/>
    </location>
</feature>
<feature type="coiled-coil region" evidence="1">
    <location>
        <begin position="102"/>
        <end position="129"/>
    </location>
</feature>
<name>L2FAA0_COLFN</name>
<sequence length="183" mass="20781">MFRNLFRGSQRALTALARPSASRQTPTFYREASIRQSQQSQPLYAAFRLLASSRKHSYQSKVNVNNDADVNRGDGANNEGDSTTQRGIICRVAARPERKKHLREIMKALREISEKLDKIKMDLEIIRKQKRYRFWTLALAIIVMGFVGAMSGPKKPNKQEKETAEEITPDNSPTSKTDPDIVS</sequence>
<evidence type="ECO:0000313" key="4">
    <source>
        <dbReference type="EMBL" id="ELA23262.1"/>
    </source>
</evidence>
<dbReference type="EMBL" id="KB021421">
    <property type="protein sequence ID" value="ELA23262.1"/>
    <property type="molecule type" value="Genomic_DNA"/>
</dbReference>